<dbReference type="EMBL" id="JADOES010000037">
    <property type="protein sequence ID" value="MBT9317008.1"/>
    <property type="molecule type" value="Genomic_DNA"/>
</dbReference>
<accession>A0A947GKN5</accession>
<dbReference type="InterPro" id="IPR047525">
    <property type="entry name" value="TfoX-like"/>
</dbReference>
<name>A0A947GKN5_9CYAN</name>
<gene>
    <name evidence="2" type="ORF">IXB50_16410</name>
</gene>
<reference evidence="2" key="1">
    <citation type="submission" date="2020-11" db="EMBL/GenBank/DDBJ databases">
        <authorList>
            <person name="Konstantinou D."/>
            <person name="Gkelis S."/>
            <person name="Popin R."/>
            <person name="Fewer D."/>
            <person name="Sivonen K."/>
        </authorList>
    </citation>
    <scope>NUCLEOTIDE SEQUENCE</scope>
    <source>
        <strain evidence="2">TAU-MAC 1115</strain>
    </source>
</reference>
<dbReference type="Proteomes" id="UP000717364">
    <property type="component" value="Unassembled WGS sequence"/>
</dbReference>
<feature type="domain" description="TfoX N-terminal" evidence="1">
    <location>
        <begin position="16"/>
        <end position="106"/>
    </location>
</feature>
<comment type="caution">
    <text evidence="2">The sequence shown here is derived from an EMBL/GenBank/DDBJ whole genome shotgun (WGS) entry which is preliminary data.</text>
</comment>
<evidence type="ECO:0000313" key="3">
    <source>
        <dbReference type="Proteomes" id="UP000717364"/>
    </source>
</evidence>
<reference evidence="2" key="2">
    <citation type="journal article" date="2021" name="Mar. Drugs">
        <title>Genome Reduction and Secondary Metabolism of the Marine Sponge-Associated Cyanobacterium Leptothoe.</title>
        <authorList>
            <person name="Konstantinou D."/>
            <person name="Popin R.V."/>
            <person name="Fewer D.P."/>
            <person name="Sivonen K."/>
            <person name="Gkelis S."/>
        </authorList>
    </citation>
    <scope>NUCLEOTIDE SEQUENCE</scope>
    <source>
        <strain evidence="2">TAU-MAC 1115</strain>
    </source>
</reference>
<dbReference type="InterPro" id="IPR007076">
    <property type="entry name" value="TfoX_N"/>
</dbReference>
<evidence type="ECO:0000313" key="2">
    <source>
        <dbReference type="EMBL" id="MBT9317008.1"/>
    </source>
</evidence>
<dbReference type="PANTHER" id="PTHR36121">
    <property type="entry name" value="PROTEIN SXY"/>
    <property type="match status" value="1"/>
</dbReference>
<sequence>MPSQEAIAFKDKIVNQLTQVAPVTARAMFGGYGLYADGVMFALIADETLYFKVGDENRADYLEADMGPFRYERHGQPIQMSYYQLPETVLEDPETLLSWIEKAQGAAHRSKKSKKSKKRKQS</sequence>
<dbReference type="Gene3D" id="3.30.1460.30">
    <property type="entry name" value="YgaC/TfoX-N like chaperone"/>
    <property type="match status" value="1"/>
</dbReference>
<keyword evidence="3" id="KW-1185">Reference proteome</keyword>
<protein>
    <submittedName>
        <fullName evidence="2">TfoX/Sxy family protein</fullName>
    </submittedName>
</protein>
<dbReference type="RefSeq" id="WP_215610072.1">
    <property type="nucleotide sequence ID" value="NZ_JADOES010000037.1"/>
</dbReference>
<proteinExistence type="predicted"/>
<evidence type="ECO:0000259" key="1">
    <source>
        <dbReference type="Pfam" id="PF04993"/>
    </source>
</evidence>
<dbReference type="PANTHER" id="PTHR36121:SF1">
    <property type="entry name" value="PROTEIN SXY"/>
    <property type="match status" value="1"/>
</dbReference>
<dbReference type="Pfam" id="PF04993">
    <property type="entry name" value="TfoX_N"/>
    <property type="match status" value="1"/>
</dbReference>
<dbReference type="SUPFAM" id="SSF159894">
    <property type="entry name" value="YgaC/TfoX-N like"/>
    <property type="match status" value="1"/>
</dbReference>
<organism evidence="2 3">
    <name type="scientific">Leptothoe spongobia TAU-MAC 1115</name>
    <dbReference type="NCBI Taxonomy" id="1967444"/>
    <lineage>
        <taxon>Bacteria</taxon>
        <taxon>Bacillati</taxon>
        <taxon>Cyanobacteriota</taxon>
        <taxon>Cyanophyceae</taxon>
        <taxon>Nodosilineales</taxon>
        <taxon>Cymatolegaceae</taxon>
        <taxon>Leptothoe</taxon>
        <taxon>Leptothoe spongobia</taxon>
    </lineage>
</organism>
<dbReference type="AlphaFoldDB" id="A0A947GKN5"/>